<dbReference type="InterPro" id="IPR015793">
    <property type="entry name" value="Pyrv_Knase_brl"/>
</dbReference>
<dbReference type="SUPFAM" id="SSF51621">
    <property type="entry name" value="Phosphoenolpyruvate/pyruvate domain"/>
    <property type="match status" value="1"/>
</dbReference>
<dbReference type="PRINTS" id="PR01050">
    <property type="entry name" value="PYRUVTKNASE"/>
</dbReference>
<dbReference type="GO" id="GO:0004743">
    <property type="term" value="F:pyruvate kinase activity"/>
    <property type="evidence" value="ECO:0007669"/>
    <property type="project" value="UniProtKB-UniRule"/>
</dbReference>
<evidence type="ECO:0000256" key="9">
    <source>
        <dbReference type="ARBA" id="ARBA00022842"/>
    </source>
</evidence>
<keyword evidence="10 13" id="KW-0324">Glycolysis</keyword>
<dbReference type="PANTHER" id="PTHR11817">
    <property type="entry name" value="PYRUVATE KINASE"/>
    <property type="match status" value="1"/>
</dbReference>
<organism evidence="15 16">
    <name type="scientific">Candidatus Taylorbacteria bacterium RIFCSPHIGHO2_02_FULL_43_32b</name>
    <dbReference type="NCBI Taxonomy" id="1802306"/>
    <lineage>
        <taxon>Bacteria</taxon>
        <taxon>Candidatus Tayloriibacteriota</taxon>
    </lineage>
</organism>
<evidence type="ECO:0000256" key="4">
    <source>
        <dbReference type="ARBA" id="ARBA00022679"/>
    </source>
</evidence>
<dbReference type="GO" id="GO:0030955">
    <property type="term" value="F:potassium ion binding"/>
    <property type="evidence" value="ECO:0007669"/>
    <property type="project" value="UniProtKB-UniRule"/>
</dbReference>
<dbReference type="EMBL" id="MHRK01000053">
    <property type="protein sequence ID" value="OHA22430.1"/>
    <property type="molecule type" value="Genomic_DNA"/>
</dbReference>
<proteinExistence type="inferred from homology"/>
<evidence type="ECO:0000256" key="3">
    <source>
        <dbReference type="ARBA" id="ARBA00012142"/>
    </source>
</evidence>
<keyword evidence="8" id="KW-0067">ATP-binding</keyword>
<keyword evidence="6" id="KW-0547">Nucleotide-binding</keyword>
<keyword evidence="5" id="KW-0479">Metal-binding</keyword>
<comment type="catalytic activity">
    <reaction evidence="13">
        <text>pyruvate + ATP = phosphoenolpyruvate + ADP + H(+)</text>
        <dbReference type="Rhea" id="RHEA:18157"/>
        <dbReference type="ChEBI" id="CHEBI:15361"/>
        <dbReference type="ChEBI" id="CHEBI:15378"/>
        <dbReference type="ChEBI" id="CHEBI:30616"/>
        <dbReference type="ChEBI" id="CHEBI:58702"/>
        <dbReference type="ChEBI" id="CHEBI:456216"/>
        <dbReference type="EC" id="2.7.1.40"/>
    </reaction>
</comment>
<dbReference type="STRING" id="1802306.A3C72_03310"/>
<evidence type="ECO:0000256" key="11">
    <source>
        <dbReference type="ARBA" id="ARBA00023317"/>
    </source>
</evidence>
<dbReference type="SUPFAM" id="SSF50800">
    <property type="entry name" value="PK beta-barrel domain-like"/>
    <property type="match status" value="1"/>
</dbReference>
<dbReference type="Pfam" id="PF00224">
    <property type="entry name" value="PK"/>
    <property type="match status" value="1"/>
</dbReference>
<dbReference type="EC" id="2.7.1.40" evidence="3 12"/>
<dbReference type="AlphaFoldDB" id="A0A1G2MEU5"/>
<evidence type="ECO:0000313" key="16">
    <source>
        <dbReference type="Proteomes" id="UP000177130"/>
    </source>
</evidence>
<feature type="domain" description="Pyruvate kinase barrel" evidence="14">
    <location>
        <begin position="4"/>
        <end position="319"/>
    </location>
</feature>
<gene>
    <name evidence="15" type="ORF">A3C72_03310</name>
</gene>
<protein>
    <recommendedName>
        <fullName evidence="3 12">Pyruvate kinase</fullName>
        <ecNumber evidence="3 12">2.7.1.40</ecNumber>
    </recommendedName>
</protein>
<dbReference type="InterPro" id="IPR040442">
    <property type="entry name" value="Pyrv_kinase-like_dom_sf"/>
</dbReference>
<reference evidence="15 16" key="1">
    <citation type="journal article" date="2016" name="Nat. Commun.">
        <title>Thousands of microbial genomes shed light on interconnected biogeochemical processes in an aquifer system.</title>
        <authorList>
            <person name="Anantharaman K."/>
            <person name="Brown C.T."/>
            <person name="Hug L.A."/>
            <person name="Sharon I."/>
            <person name="Castelle C.J."/>
            <person name="Probst A.J."/>
            <person name="Thomas B.C."/>
            <person name="Singh A."/>
            <person name="Wilkins M.J."/>
            <person name="Karaoz U."/>
            <person name="Brodie E.L."/>
            <person name="Williams K.H."/>
            <person name="Hubbard S.S."/>
            <person name="Banfield J.F."/>
        </authorList>
    </citation>
    <scope>NUCLEOTIDE SEQUENCE [LARGE SCALE GENOMIC DNA]</scope>
</reference>
<comment type="similarity">
    <text evidence="2 13">Belongs to the pyruvate kinase family.</text>
</comment>
<evidence type="ECO:0000313" key="15">
    <source>
        <dbReference type="EMBL" id="OHA22430.1"/>
    </source>
</evidence>
<comment type="caution">
    <text evidence="15">The sequence shown here is derived from an EMBL/GenBank/DDBJ whole genome shotgun (WGS) entry which is preliminary data.</text>
</comment>
<dbReference type="UniPathway" id="UPA00109">
    <property type="reaction ID" value="UER00188"/>
</dbReference>
<dbReference type="GO" id="GO:0000287">
    <property type="term" value="F:magnesium ion binding"/>
    <property type="evidence" value="ECO:0007669"/>
    <property type="project" value="UniProtKB-UniRule"/>
</dbReference>
<evidence type="ECO:0000256" key="5">
    <source>
        <dbReference type="ARBA" id="ARBA00022723"/>
    </source>
</evidence>
<evidence type="ECO:0000256" key="10">
    <source>
        <dbReference type="ARBA" id="ARBA00023152"/>
    </source>
</evidence>
<dbReference type="GO" id="GO:0016301">
    <property type="term" value="F:kinase activity"/>
    <property type="evidence" value="ECO:0007669"/>
    <property type="project" value="UniProtKB-KW"/>
</dbReference>
<comment type="pathway">
    <text evidence="1 13">Carbohydrate degradation; glycolysis; pyruvate from D-glyceraldehyde 3-phosphate: step 5/5.</text>
</comment>
<evidence type="ECO:0000256" key="13">
    <source>
        <dbReference type="RuleBase" id="RU000504"/>
    </source>
</evidence>
<dbReference type="InterPro" id="IPR001697">
    <property type="entry name" value="Pyr_Knase"/>
</dbReference>
<dbReference type="FunFam" id="2.40.33.10:FF:000001">
    <property type="entry name" value="Pyruvate kinase"/>
    <property type="match status" value="1"/>
</dbReference>
<evidence type="ECO:0000256" key="2">
    <source>
        <dbReference type="ARBA" id="ARBA00008663"/>
    </source>
</evidence>
<name>A0A1G2MEU5_9BACT</name>
<dbReference type="Gene3D" id="2.40.33.10">
    <property type="entry name" value="PK beta-barrel domain-like"/>
    <property type="match status" value="1"/>
</dbReference>
<dbReference type="Gene3D" id="3.20.20.60">
    <property type="entry name" value="Phosphoenolpyruvate-binding domains"/>
    <property type="match status" value="1"/>
</dbReference>
<evidence type="ECO:0000256" key="12">
    <source>
        <dbReference type="NCBIfam" id="TIGR01064"/>
    </source>
</evidence>
<sequence length="340" mass="37246">MNLKTKIIATIGPKTSSPEMLSKLIENGMNIARINFSHCSHENYVIFRNNILSEASKHGKTVKILQDLQGPRIRVGKLPEEGVKMNAGDTIIFSTDKNCETGKIFVDDPYLHADMKVGEPIFLVNGIIELVVKSINGNEIQAEVIRGGTLFSRKAVNVPHTKLTATGPTEKDLDDVRFALSVGVDLIGVSFVQTAKDIERLREVVGSKAKIIAKIETAVGLKHIDEIIRASDGIMIARGDLGIEIPVEQVPFVQKNLIRHAAWHGKPSIVATQMLFSMVDNAHPTRAEVSDISNAVWDGASAVMLSDETASGNYPVESIQAMTRIVKQAENYHYDRASNL</sequence>
<dbReference type="InterPro" id="IPR011037">
    <property type="entry name" value="Pyrv_Knase-like_insert_dom_sf"/>
</dbReference>
<dbReference type="GO" id="GO:0005524">
    <property type="term" value="F:ATP binding"/>
    <property type="evidence" value="ECO:0007669"/>
    <property type="project" value="UniProtKB-KW"/>
</dbReference>
<keyword evidence="9 13" id="KW-0460">Magnesium</keyword>
<evidence type="ECO:0000259" key="14">
    <source>
        <dbReference type="Pfam" id="PF00224"/>
    </source>
</evidence>
<evidence type="ECO:0000256" key="8">
    <source>
        <dbReference type="ARBA" id="ARBA00022840"/>
    </source>
</evidence>
<keyword evidence="4 13" id="KW-0808">Transferase</keyword>
<dbReference type="Proteomes" id="UP000177130">
    <property type="component" value="Unassembled WGS sequence"/>
</dbReference>
<keyword evidence="11 15" id="KW-0670">Pyruvate</keyword>
<dbReference type="NCBIfam" id="TIGR01064">
    <property type="entry name" value="pyruv_kin"/>
    <property type="match status" value="1"/>
</dbReference>
<evidence type="ECO:0000256" key="6">
    <source>
        <dbReference type="ARBA" id="ARBA00022741"/>
    </source>
</evidence>
<evidence type="ECO:0000256" key="7">
    <source>
        <dbReference type="ARBA" id="ARBA00022777"/>
    </source>
</evidence>
<accession>A0A1G2MEU5</accession>
<evidence type="ECO:0000256" key="1">
    <source>
        <dbReference type="ARBA" id="ARBA00004997"/>
    </source>
</evidence>
<dbReference type="InterPro" id="IPR015813">
    <property type="entry name" value="Pyrv/PenolPyrv_kinase-like_dom"/>
</dbReference>
<dbReference type="InterPro" id="IPR015806">
    <property type="entry name" value="Pyrv_Knase_insert_dom_sf"/>
</dbReference>
<keyword evidence="7 13" id="KW-0418">Kinase</keyword>